<dbReference type="STRING" id="398512.Bccel_4971"/>
<dbReference type="EMBL" id="LGTC01000001">
    <property type="protein sequence ID" value="KNY29697.1"/>
    <property type="molecule type" value="Genomic_DNA"/>
</dbReference>
<dbReference type="PIRSF" id="PIRSF028063">
    <property type="entry name" value="UCP028063"/>
    <property type="match status" value="1"/>
</dbReference>
<dbReference type="RefSeq" id="WP_050753791.1">
    <property type="nucleotide sequence ID" value="NZ_JQKC01000001.1"/>
</dbReference>
<sequence>MNLVIILLIILIVISVVNLLMKKKNTEIDILPFNTNLPYKVKDNILTSTELSFYHTLQLYISDKAVICPKVGLKDIFFIIKEIDNSSYLKYFSKISQKHVDFLICEPGSMKPICGIELDDSSHTSKKSYERDNFLKKLYGDAKLELIRFSSKSGYSLSEIEVTLNHLFNKEKASTIVNTEKSLNHICPKCNIQMVHRKASKGKNIGKEFYGCPNYPNCKEIIEL</sequence>
<dbReference type="eggNOG" id="COG0551">
    <property type="taxonomic scope" value="Bacteria"/>
</dbReference>
<dbReference type="InterPro" id="IPR013498">
    <property type="entry name" value="Topo_IA_Znf"/>
</dbReference>
<proteinExistence type="predicted"/>
<accession>A0A0L6JWB2</accession>
<evidence type="ECO:0008006" key="5">
    <source>
        <dbReference type="Google" id="ProtNLM"/>
    </source>
</evidence>
<keyword evidence="4" id="KW-1185">Reference proteome</keyword>
<dbReference type="GO" id="GO:0005694">
    <property type="term" value="C:chromosome"/>
    <property type="evidence" value="ECO:0007669"/>
    <property type="project" value="InterPro"/>
</dbReference>
<dbReference type="AlphaFoldDB" id="A0A0L6JWB2"/>
<evidence type="ECO:0000259" key="1">
    <source>
        <dbReference type="Pfam" id="PF01396"/>
    </source>
</evidence>
<dbReference type="GO" id="GO:0003916">
    <property type="term" value="F:DNA topoisomerase activity"/>
    <property type="evidence" value="ECO:0007669"/>
    <property type="project" value="InterPro"/>
</dbReference>
<evidence type="ECO:0000313" key="3">
    <source>
        <dbReference type="EMBL" id="KNY29697.1"/>
    </source>
</evidence>
<dbReference type="Pfam" id="PF10881">
    <property type="entry name" value="DUF2726"/>
    <property type="match status" value="1"/>
</dbReference>
<feature type="domain" description="DUF2726" evidence="2">
    <location>
        <begin position="43"/>
        <end position="164"/>
    </location>
</feature>
<dbReference type="OrthoDB" id="9813328at2"/>
<dbReference type="GO" id="GO:0003677">
    <property type="term" value="F:DNA binding"/>
    <property type="evidence" value="ECO:0007669"/>
    <property type="project" value="InterPro"/>
</dbReference>
<protein>
    <recommendedName>
        <fullName evidence="5">DUF2726 domain-containing protein</fullName>
    </recommendedName>
</protein>
<name>A0A0L6JWB2_9FIRM</name>
<dbReference type="InterPro" id="IPR024402">
    <property type="entry name" value="DUF2726"/>
</dbReference>
<organism evidence="3 4">
    <name type="scientific">Pseudobacteroides cellulosolvens ATCC 35603 = DSM 2933</name>
    <dbReference type="NCBI Taxonomy" id="398512"/>
    <lineage>
        <taxon>Bacteria</taxon>
        <taxon>Bacillati</taxon>
        <taxon>Bacillota</taxon>
        <taxon>Clostridia</taxon>
        <taxon>Eubacteriales</taxon>
        <taxon>Oscillospiraceae</taxon>
        <taxon>Pseudobacteroides</taxon>
    </lineage>
</organism>
<dbReference type="Gene3D" id="3.30.65.10">
    <property type="entry name" value="Bacterial Topoisomerase I, domain 1"/>
    <property type="match status" value="1"/>
</dbReference>
<reference evidence="4" key="1">
    <citation type="submission" date="2015-07" db="EMBL/GenBank/DDBJ databases">
        <title>Near-Complete Genome Sequence of the Cellulolytic Bacterium Bacteroides (Pseudobacteroides) cellulosolvens ATCC 35603.</title>
        <authorList>
            <person name="Dassa B."/>
            <person name="Utturkar S.M."/>
            <person name="Klingeman D.M."/>
            <person name="Hurt R.A."/>
            <person name="Keller M."/>
            <person name="Xu J."/>
            <person name="Reddy Y.H.K."/>
            <person name="Borovok I."/>
            <person name="Grinberg I.R."/>
            <person name="Lamed R."/>
            <person name="Zhivin O."/>
            <person name="Bayer E.A."/>
            <person name="Brown S.D."/>
        </authorList>
    </citation>
    <scope>NUCLEOTIDE SEQUENCE [LARGE SCALE GENOMIC DNA]</scope>
    <source>
        <strain evidence="4">DSM 2933</strain>
    </source>
</reference>
<gene>
    <name evidence="3" type="ORF">Bccel_4971</name>
</gene>
<comment type="caution">
    <text evidence="3">The sequence shown here is derived from an EMBL/GenBank/DDBJ whole genome shotgun (WGS) entry which is preliminary data.</text>
</comment>
<dbReference type="Proteomes" id="UP000036923">
    <property type="component" value="Unassembled WGS sequence"/>
</dbReference>
<dbReference type="Pfam" id="PF01396">
    <property type="entry name" value="Zn_ribbon_Top1"/>
    <property type="match status" value="1"/>
</dbReference>
<feature type="domain" description="DNA topoisomerase type IA zn finger" evidence="1">
    <location>
        <begin position="186"/>
        <end position="220"/>
    </location>
</feature>
<dbReference type="GO" id="GO:0006265">
    <property type="term" value="P:DNA topological change"/>
    <property type="evidence" value="ECO:0007669"/>
    <property type="project" value="InterPro"/>
</dbReference>
<evidence type="ECO:0000313" key="4">
    <source>
        <dbReference type="Proteomes" id="UP000036923"/>
    </source>
</evidence>
<dbReference type="SUPFAM" id="SSF57783">
    <property type="entry name" value="Zinc beta-ribbon"/>
    <property type="match status" value="1"/>
</dbReference>
<evidence type="ECO:0000259" key="2">
    <source>
        <dbReference type="Pfam" id="PF10881"/>
    </source>
</evidence>
<dbReference type="InterPro" id="IPR014538">
    <property type="entry name" value="UCP028063_topo_Znf"/>
</dbReference>